<dbReference type="STRING" id="106549.A0A540N331"/>
<proteinExistence type="predicted"/>
<dbReference type="Pfam" id="PF08458">
    <property type="entry name" value="PH_2"/>
    <property type="match status" value="1"/>
</dbReference>
<dbReference type="InterPro" id="IPR040269">
    <property type="entry name" value="VAB"/>
</dbReference>
<evidence type="ECO:0000259" key="1">
    <source>
        <dbReference type="SMART" id="SM00233"/>
    </source>
</evidence>
<reference evidence="2 3" key="1">
    <citation type="journal article" date="2019" name="G3 (Bethesda)">
        <title>Sequencing of a Wild Apple (Malus baccata) Genome Unravels the Differences Between Cultivated and Wild Apple Species Regarding Disease Resistance and Cold Tolerance.</title>
        <authorList>
            <person name="Chen X."/>
        </authorList>
    </citation>
    <scope>NUCLEOTIDE SEQUENCE [LARGE SCALE GENOMIC DNA]</scope>
    <source>
        <strain evidence="3">cv. Shandingzi</strain>
        <tissue evidence="2">Leaves</tissue>
    </source>
</reference>
<dbReference type="GO" id="GO:0010305">
    <property type="term" value="P:leaf vascular tissue pattern formation"/>
    <property type="evidence" value="ECO:0007669"/>
    <property type="project" value="TreeGrafter"/>
</dbReference>
<dbReference type="SMART" id="SM00233">
    <property type="entry name" value="PH"/>
    <property type="match status" value="1"/>
</dbReference>
<gene>
    <name evidence="2" type="ORF">C1H46_008953</name>
</gene>
<dbReference type="InterPro" id="IPR001849">
    <property type="entry name" value="PH_domain"/>
</dbReference>
<keyword evidence="3" id="KW-1185">Reference proteome</keyword>
<comment type="caution">
    <text evidence="2">The sequence shown here is derived from an EMBL/GenBank/DDBJ whole genome shotgun (WGS) entry which is preliminary data.</text>
</comment>
<organism evidence="2 3">
    <name type="scientific">Malus baccata</name>
    <name type="common">Siberian crab apple</name>
    <name type="synonym">Pyrus baccata</name>
    <dbReference type="NCBI Taxonomy" id="106549"/>
    <lineage>
        <taxon>Eukaryota</taxon>
        <taxon>Viridiplantae</taxon>
        <taxon>Streptophyta</taxon>
        <taxon>Embryophyta</taxon>
        <taxon>Tracheophyta</taxon>
        <taxon>Spermatophyta</taxon>
        <taxon>Magnoliopsida</taxon>
        <taxon>eudicotyledons</taxon>
        <taxon>Gunneridae</taxon>
        <taxon>Pentapetalae</taxon>
        <taxon>rosids</taxon>
        <taxon>fabids</taxon>
        <taxon>Rosales</taxon>
        <taxon>Rosaceae</taxon>
        <taxon>Amygdaloideae</taxon>
        <taxon>Maleae</taxon>
        <taxon>Malus</taxon>
    </lineage>
</organism>
<dbReference type="AlphaFoldDB" id="A0A540N331"/>
<feature type="domain" description="PH" evidence="1">
    <location>
        <begin position="264"/>
        <end position="380"/>
    </location>
</feature>
<dbReference type="InterPro" id="IPR008546">
    <property type="entry name" value="VAN3-bd-like_auxin_canal"/>
</dbReference>
<dbReference type="Proteomes" id="UP000315295">
    <property type="component" value="Unassembled WGS sequence"/>
</dbReference>
<protein>
    <recommendedName>
        <fullName evidence="1">PH domain-containing protein</fullName>
    </recommendedName>
</protein>
<dbReference type="PANTHER" id="PTHR31351:SF24">
    <property type="entry name" value="VAN3-BINDING PROTEIN-LIKE"/>
    <property type="match status" value="1"/>
</dbReference>
<dbReference type="PANTHER" id="PTHR31351">
    <property type="entry name" value="EXPRESSED PROTEIN"/>
    <property type="match status" value="1"/>
</dbReference>
<evidence type="ECO:0000313" key="3">
    <source>
        <dbReference type="Proteomes" id="UP000315295"/>
    </source>
</evidence>
<dbReference type="InterPro" id="IPR013666">
    <property type="entry name" value="PH_pln"/>
</dbReference>
<dbReference type="GO" id="GO:0010087">
    <property type="term" value="P:phloem or xylem histogenesis"/>
    <property type="evidence" value="ECO:0007669"/>
    <property type="project" value="TreeGrafter"/>
</dbReference>
<evidence type="ECO:0000313" key="2">
    <source>
        <dbReference type="EMBL" id="TQE05451.1"/>
    </source>
</evidence>
<dbReference type="EMBL" id="VIEB01000122">
    <property type="protein sequence ID" value="TQE05451.1"/>
    <property type="molecule type" value="Genomic_DNA"/>
</dbReference>
<dbReference type="GO" id="GO:0009734">
    <property type="term" value="P:auxin-activated signaling pathway"/>
    <property type="evidence" value="ECO:0007669"/>
    <property type="project" value="TreeGrafter"/>
</dbReference>
<name>A0A540N331_MALBA</name>
<dbReference type="Pfam" id="PF05703">
    <property type="entry name" value="Auxin_canalis"/>
    <property type="match status" value="2"/>
</dbReference>
<accession>A0A540N331</accession>
<sequence length="399" mass="43324">MESGYFSAWKINTDSLHGLLNAEEAEELKIAAPLPAIPQPQTPQEPMEFLSRSWSLSASEISKALAQKQKQFSVEKSPETFPEATVVPQLTSKIIKSVNNRRTGSIGKWFHHTDLSSSAVKKKDKERVERARVHSAVSIAGVAAALAAVTAVENSNGSGSKTNMALALATELLASHCIEMAELAGADHDRVASAVRSAVDIRSPGDLMTLTAAAATALRGESALKTRLPKEARKNAAISPYDKGMGESPSVGAFYSKVEEQQDPPCVGELLQLTGKGVLQWKRVSVYINNKSQVVVKLKRKHVGGAFSKKKKCNASAQILCVVYGVCDETSAWPYKKERGISEEVYFGLKTGQGLLEFKCKNQVHKQKWVDGIKSLVRRVSYIDEAEHSLGFLSISNSI</sequence>